<dbReference type="Gene3D" id="3.40.190.170">
    <property type="entry name" value="Bacterial extracellular solute-binding protein, family 7"/>
    <property type="match status" value="1"/>
</dbReference>
<evidence type="ECO:0000313" key="2">
    <source>
        <dbReference type="EMBL" id="ANY20228.1"/>
    </source>
</evidence>
<organism evidence="2 3">
    <name type="scientific">Tsuneonella dongtanensis</name>
    <dbReference type="NCBI Taxonomy" id="692370"/>
    <lineage>
        <taxon>Bacteria</taxon>
        <taxon>Pseudomonadati</taxon>
        <taxon>Pseudomonadota</taxon>
        <taxon>Alphaproteobacteria</taxon>
        <taxon>Sphingomonadales</taxon>
        <taxon>Erythrobacteraceae</taxon>
        <taxon>Tsuneonella</taxon>
    </lineage>
</organism>
<dbReference type="InterPro" id="IPR038404">
    <property type="entry name" value="TRAP_DctP_sf"/>
</dbReference>
<evidence type="ECO:0000256" key="1">
    <source>
        <dbReference type="ARBA" id="ARBA00022729"/>
    </source>
</evidence>
<dbReference type="PANTHER" id="PTHR33376">
    <property type="match status" value="1"/>
</dbReference>
<sequence>MRRRGFIVGSVATLALGACNRSAGRTLRAAEFHPEEYPTSQALLDMGRRMADYSNGRLTLKLYPGGQLGAERDTLELATFGGIDINRVALAPLNSIEPLTLVPSLPFLFDDQDHMRRAMDGAPGRKVLQSLVPHSLVGLCFYDSGERSFYNVRGPIRTPDDMRGLKMRVQNSDLYVDLVESLGANPTPMPLGEIYQALVQGVIDGAENNWPSYESTRHYEVARFFSLTRHVIAPEILVMSRAVWDDLSPDDRAIVQQSAIESVPLMRGLWDAQVRKSRAIVEKSGVAVNEIAEIGAFVERVRPVWDAFVTSPEQKALVAQIREMGGSGA</sequence>
<keyword evidence="3" id="KW-1185">Reference proteome</keyword>
<dbReference type="Pfam" id="PF03480">
    <property type="entry name" value="DctP"/>
    <property type="match status" value="1"/>
</dbReference>
<name>A0A1B2ADR1_9SPHN</name>
<protein>
    <submittedName>
        <fullName evidence="2">2,3-diketo-L-gulonate-binding periplasmic protein YiaO</fullName>
    </submittedName>
</protein>
<dbReference type="STRING" id="692370.A6F68_01716"/>
<dbReference type="EMBL" id="CP016591">
    <property type="protein sequence ID" value="ANY20228.1"/>
    <property type="molecule type" value="Genomic_DNA"/>
</dbReference>
<keyword evidence="1" id="KW-0732">Signal</keyword>
<dbReference type="InterPro" id="IPR018389">
    <property type="entry name" value="DctP_fam"/>
</dbReference>
<proteinExistence type="predicted"/>
<gene>
    <name evidence="2" type="primary">yiaO</name>
    <name evidence="2" type="ORF">A6F68_01716</name>
</gene>
<dbReference type="PANTHER" id="PTHR33376:SF2">
    <property type="entry name" value="DICARBOXYLATE-BINDING PERIPLASMIC PROTEIN"/>
    <property type="match status" value="1"/>
</dbReference>
<dbReference type="AlphaFoldDB" id="A0A1B2ADR1"/>
<dbReference type="GO" id="GO:0030246">
    <property type="term" value="F:carbohydrate binding"/>
    <property type="evidence" value="ECO:0007669"/>
    <property type="project" value="TreeGrafter"/>
</dbReference>
<dbReference type="CDD" id="cd13671">
    <property type="entry name" value="PBP2_TRAP_SBP_like_3"/>
    <property type="match status" value="1"/>
</dbReference>
<reference evidence="2 3" key="1">
    <citation type="submission" date="2016-07" db="EMBL/GenBank/DDBJ databases">
        <title>Complete genome sequence of Altererythrobacter dongtanensis KCTC 22672, a type strain with esterase isolated from tidal flat.</title>
        <authorList>
            <person name="Cheng H."/>
            <person name="Wu Y.-H."/>
            <person name="Zhou P."/>
            <person name="Huo Y.-Y."/>
            <person name="Wang C.-S."/>
            <person name="Xu X.-W."/>
        </authorList>
    </citation>
    <scope>NUCLEOTIDE SEQUENCE [LARGE SCALE GENOMIC DNA]</scope>
    <source>
        <strain evidence="2 3">KCTC 22672</strain>
    </source>
</reference>
<accession>A0A1B2ADR1</accession>
<dbReference type="Proteomes" id="UP000092932">
    <property type="component" value="Chromosome"/>
</dbReference>
<evidence type="ECO:0000313" key="3">
    <source>
        <dbReference type="Proteomes" id="UP000092932"/>
    </source>
</evidence>
<dbReference type="RefSeq" id="WP_067678584.1">
    <property type="nucleotide sequence ID" value="NZ_CP016591.1"/>
</dbReference>
<dbReference type="InterPro" id="IPR004682">
    <property type="entry name" value="TRAP_DctP"/>
</dbReference>
<dbReference type="PROSITE" id="PS51257">
    <property type="entry name" value="PROKAR_LIPOPROTEIN"/>
    <property type="match status" value="1"/>
</dbReference>
<dbReference type="NCBIfam" id="TIGR00787">
    <property type="entry name" value="dctP"/>
    <property type="match status" value="1"/>
</dbReference>
<dbReference type="PIRSF" id="PIRSF006470">
    <property type="entry name" value="DctB"/>
    <property type="match status" value="1"/>
</dbReference>
<dbReference type="GO" id="GO:0030288">
    <property type="term" value="C:outer membrane-bounded periplasmic space"/>
    <property type="evidence" value="ECO:0007669"/>
    <property type="project" value="InterPro"/>
</dbReference>
<dbReference type="KEGG" id="ado:A6F68_01716"/>
<dbReference type="GO" id="GO:0055085">
    <property type="term" value="P:transmembrane transport"/>
    <property type="evidence" value="ECO:0007669"/>
    <property type="project" value="InterPro"/>
</dbReference>
<dbReference type="PATRIC" id="fig|692370.5.peg.1730"/>
<dbReference type="NCBIfam" id="NF037995">
    <property type="entry name" value="TRAP_S1"/>
    <property type="match status" value="1"/>
</dbReference>